<accession>A0A5A5TGK9</accession>
<evidence type="ECO:0000256" key="5">
    <source>
        <dbReference type="HAMAP-Rule" id="MF_01350"/>
    </source>
</evidence>
<comment type="subcellular location">
    <subcellularLocation>
        <location evidence="5 6">Cell membrane</location>
        <topology evidence="5 6">Multi-pass membrane protein</topology>
    </subcellularLocation>
    <subcellularLocation>
        <location evidence="1">Membrane</location>
        <topology evidence="1">Multi-pass membrane protein</topology>
    </subcellularLocation>
</comment>
<keyword evidence="5" id="KW-1278">Translocase</keyword>
<dbReference type="GO" id="GO:0003954">
    <property type="term" value="F:NADH dehydrogenase activity"/>
    <property type="evidence" value="ECO:0007669"/>
    <property type="project" value="TreeGrafter"/>
</dbReference>
<feature type="transmembrane region" description="Helical" evidence="5">
    <location>
        <begin position="370"/>
        <end position="395"/>
    </location>
</feature>
<dbReference type="HAMAP" id="MF_01350">
    <property type="entry name" value="NDH1_NuoH"/>
    <property type="match status" value="1"/>
</dbReference>
<keyword evidence="2 5" id="KW-0812">Transmembrane</keyword>
<sequence>MFRMIVADIAANSWFYWLSNLWNGIISWNFLQFVVAFLTIFGFILTSATILVLAERKILAWMQDRYGPLHTGPWGLLQSVADVGKLLLKEDVHVGGADKAMLIFAPAVFMAPVIASFAIMPFSPYIQLPGSALAVGLVFYVAMSSIDVIGVIMAGWGSNNKYSLIGGLRSAAQMISYELPLVLAFVSVIMLTSVLAGRPGFPGQDGIGTLAPYEIQIFQNSAWNHTGIGILDFLFQGFTPWSWFVLFQPLMLLIYYICGLAETNRAPFDLPEAESELVAGYMTEYSGMRWAMFFLGEYGNMTIVSAVASYLFLGGFAGPGVAFLTAQHSLLWGFVGNMLALLYFIIKIYALCAVFIWIRATLVRLRADQLMQFAWLVLMPVTLVNILVTGILYFATSALPTWVFLVVLACVNWAGVFGFVWLVRRVTLSTTRHAQAPAIRAQLRAKPAVPAIALRDGVPSRVALPAGTAASQE</sequence>
<evidence type="ECO:0000256" key="6">
    <source>
        <dbReference type="RuleBase" id="RU000471"/>
    </source>
</evidence>
<comment type="caution">
    <text evidence="7">The sequence shown here is derived from an EMBL/GenBank/DDBJ whole genome shotgun (WGS) entry which is preliminary data.</text>
</comment>
<dbReference type="PROSITE" id="PS00668">
    <property type="entry name" value="COMPLEX1_ND1_2"/>
    <property type="match status" value="1"/>
</dbReference>
<evidence type="ECO:0000256" key="3">
    <source>
        <dbReference type="ARBA" id="ARBA00022989"/>
    </source>
</evidence>
<feature type="transmembrane region" description="Helical" evidence="5">
    <location>
        <begin position="401"/>
        <end position="423"/>
    </location>
</feature>
<comment type="catalytic activity">
    <reaction evidence="5">
        <text>a quinone + NADH + 5 H(+)(in) = a quinol + NAD(+) + 4 H(+)(out)</text>
        <dbReference type="Rhea" id="RHEA:57888"/>
        <dbReference type="ChEBI" id="CHEBI:15378"/>
        <dbReference type="ChEBI" id="CHEBI:24646"/>
        <dbReference type="ChEBI" id="CHEBI:57540"/>
        <dbReference type="ChEBI" id="CHEBI:57945"/>
        <dbReference type="ChEBI" id="CHEBI:132124"/>
    </reaction>
</comment>
<evidence type="ECO:0000256" key="2">
    <source>
        <dbReference type="ARBA" id="ARBA00022692"/>
    </source>
</evidence>
<comment type="subunit">
    <text evidence="5">NDH-1 is composed of 14 different subunits. Subunits NuoA, H, J, K, L, M, N constitute the membrane sector of the complex.</text>
</comment>
<feature type="transmembrane region" description="Helical" evidence="5">
    <location>
        <begin position="330"/>
        <end position="358"/>
    </location>
</feature>
<feature type="transmembrane region" description="Helical" evidence="5">
    <location>
        <begin position="298"/>
        <end position="318"/>
    </location>
</feature>
<keyword evidence="5 6" id="KW-0520">NAD</keyword>
<dbReference type="PANTHER" id="PTHR11432">
    <property type="entry name" value="NADH DEHYDROGENASE SUBUNIT 1"/>
    <property type="match status" value="1"/>
</dbReference>
<feature type="transmembrane region" description="Helical" evidence="5">
    <location>
        <begin position="177"/>
        <end position="196"/>
    </location>
</feature>
<dbReference type="AlphaFoldDB" id="A0A5A5TGK9"/>
<dbReference type="InterPro" id="IPR018086">
    <property type="entry name" value="NADH_UbQ_OxRdtase_su1_CS"/>
</dbReference>
<feature type="transmembrane region" description="Helical" evidence="5">
    <location>
        <begin position="132"/>
        <end position="156"/>
    </location>
</feature>
<dbReference type="Proteomes" id="UP000322530">
    <property type="component" value="Unassembled WGS sequence"/>
</dbReference>
<keyword evidence="5" id="KW-0874">Quinone</keyword>
<keyword evidence="5" id="KW-0830">Ubiquinone</keyword>
<keyword evidence="5" id="KW-1003">Cell membrane</keyword>
<dbReference type="RefSeq" id="WP_216368913.1">
    <property type="nucleotide sequence ID" value="NZ_BIXY01000062.1"/>
</dbReference>
<dbReference type="GO" id="GO:0009060">
    <property type="term" value="P:aerobic respiration"/>
    <property type="evidence" value="ECO:0007669"/>
    <property type="project" value="TreeGrafter"/>
</dbReference>
<evidence type="ECO:0000256" key="4">
    <source>
        <dbReference type="ARBA" id="ARBA00023136"/>
    </source>
</evidence>
<feature type="transmembrane region" description="Helical" evidence="5">
    <location>
        <begin position="241"/>
        <end position="258"/>
    </location>
</feature>
<keyword evidence="4 5" id="KW-0472">Membrane</keyword>
<evidence type="ECO:0000313" key="7">
    <source>
        <dbReference type="EMBL" id="GCF10193.1"/>
    </source>
</evidence>
<dbReference type="GO" id="GO:0048038">
    <property type="term" value="F:quinone binding"/>
    <property type="evidence" value="ECO:0007669"/>
    <property type="project" value="UniProtKB-KW"/>
</dbReference>
<gene>
    <name evidence="7" type="primary">nuoH_2</name>
    <name evidence="5" type="synonym">nuoH</name>
    <name evidence="7" type="ORF">KDI_37570</name>
</gene>
<dbReference type="GO" id="GO:0005886">
    <property type="term" value="C:plasma membrane"/>
    <property type="evidence" value="ECO:0007669"/>
    <property type="project" value="UniProtKB-SubCell"/>
</dbReference>
<dbReference type="EC" id="7.1.1.-" evidence="5"/>
<reference evidence="7 8" key="1">
    <citation type="submission" date="2019-01" db="EMBL/GenBank/DDBJ databases">
        <title>Draft genome sequence of Dictyobacter sp. Uno17.</title>
        <authorList>
            <person name="Wang C.M."/>
            <person name="Zheng Y."/>
            <person name="Sakai Y."/>
            <person name="Abe K."/>
            <person name="Yokota A."/>
            <person name="Yabe S."/>
        </authorList>
    </citation>
    <scope>NUCLEOTIDE SEQUENCE [LARGE SCALE GENOMIC DNA]</scope>
    <source>
        <strain evidence="7 8">Uno17</strain>
    </source>
</reference>
<evidence type="ECO:0000313" key="8">
    <source>
        <dbReference type="Proteomes" id="UP000322530"/>
    </source>
</evidence>
<dbReference type="InterPro" id="IPR001694">
    <property type="entry name" value="NADH_UbQ_OxRdtase_su1/FPO"/>
</dbReference>
<dbReference type="GO" id="GO:0016655">
    <property type="term" value="F:oxidoreductase activity, acting on NAD(P)H, quinone or similar compound as acceptor"/>
    <property type="evidence" value="ECO:0007669"/>
    <property type="project" value="UniProtKB-UniRule"/>
</dbReference>
<keyword evidence="3 5" id="KW-1133">Transmembrane helix</keyword>
<keyword evidence="8" id="KW-1185">Reference proteome</keyword>
<proteinExistence type="inferred from homology"/>
<dbReference type="Pfam" id="PF00146">
    <property type="entry name" value="NADHdh"/>
    <property type="match status" value="1"/>
</dbReference>
<comment type="function">
    <text evidence="5">NDH-1 shuttles electrons from NADH, via FMN and iron-sulfur (Fe-S) centers, to quinones in the respiratory chain. The immediate electron acceptor for the enzyme in this species is believed to be ubiquinone. Couples the redox reaction to proton translocation (for every two electrons transferred, four hydrogen ions are translocated across the cytoplasmic membrane), and thus conserves the redox energy in a proton gradient. This subunit may bind ubiquinone.</text>
</comment>
<dbReference type="PANTHER" id="PTHR11432:SF3">
    <property type="entry name" value="NADH-UBIQUINONE OXIDOREDUCTASE CHAIN 1"/>
    <property type="match status" value="1"/>
</dbReference>
<dbReference type="EMBL" id="BIXY01000062">
    <property type="protein sequence ID" value="GCF10193.1"/>
    <property type="molecule type" value="Genomic_DNA"/>
</dbReference>
<organism evidence="7 8">
    <name type="scientific">Dictyobacter arantiisoli</name>
    <dbReference type="NCBI Taxonomy" id="2014874"/>
    <lineage>
        <taxon>Bacteria</taxon>
        <taxon>Bacillati</taxon>
        <taxon>Chloroflexota</taxon>
        <taxon>Ktedonobacteria</taxon>
        <taxon>Ktedonobacterales</taxon>
        <taxon>Dictyobacteraceae</taxon>
        <taxon>Dictyobacter</taxon>
    </lineage>
</organism>
<protein>
    <recommendedName>
        <fullName evidence="5">NADH-quinone oxidoreductase subunit H</fullName>
        <ecNumber evidence="5">7.1.1.-</ecNumber>
    </recommendedName>
    <alternativeName>
        <fullName evidence="5">NADH dehydrogenase I subunit H</fullName>
    </alternativeName>
    <alternativeName>
        <fullName evidence="5">NDH-1 subunit H</fullName>
    </alternativeName>
</protein>
<evidence type="ECO:0000256" key="1">
    <source>
        <dbReference type="ARBA" id="ARBA00004141"/>
    </source>
</evidence>
<comment type="similarity">
    <text evidence="5 6">Belongs to the complex I subunit 1 family.</text>
</comment>
<feature type="transmembrane region" description="Helical" evidence="5">
    <location>
        <begin position="100"/>
        <end position="120"/>
    </location>
</feature>
<name>A0A5A5TGK9_9CHLR</name>
<feature type="transmembrane region" description="Helical" evidence="5">
    <location>
        <begin position="30"/>
        <end position="54"/>
    </location>
</feature>